<accession>A0A8E2E6K7</accession>
<name>A0A8E2E6K7_9PEZI</name>
<protein>
    <recommendedName>
        <fullName evidence="3">F-box domain-containing protein</fullName>
    </recommendedName>
</protein>
<dbReference type="OrthoDB" id="3875844at2759"/>
<evidence type="ECO:0008006" key="3">
    <source>
        <dbReference type="Google" id="ProtNLM"/>
    </source>
</evidence>
<gene>
    <name evidence="1" type="ORF">K432DRAFT_395039</name>
</gene>
<organism evidence="1 2">
    <name type="scientific">Lepidopterella palustris CBS 459.81</name>
    <dbReference type="NCBI Taxonomy" id="1314670"/>
    <lineage>
        <taxon>Eukaryota</taxon>
        <taxon>Fungi</taxon>
        <taxon>Dikarya</taxon>
        <taxon>Ascomycota</taxon>
        <taxon>Pezizomycotina</taxon>
        <taxon>Dothideomycetes</taxon>
        <taxon>Pleosporomycetidae</taxon>
        <taxon>Mytilinidiales</taxon>
        <taxon>Argynnaceae</taxon>
        <taxon>Lepidopterella</taxon>
    </lineage>
</organism>
<dbReference type="EMBL" id="KV745080">
    <property type="protein sequence ID" value="OCK78103.1"/>
    <property type="molecule type" value="Genomic_DNA"/>
</dbReference>
<sequence length="299" mass="34415">MNRLPSVRSSSRSLHLNLLFKIIVSSLHLKKADGIDPARKKDMRSKMRVSKKKPFRFLDLPVDIRIMIYSLVLGWPRLSQIIKKLTASEPGEVGQTRRFATAVSRSRPRPVLVTPSILLINHQITGEALEELLRTTLILDMPSACVPMLYDPFEVTDFISIGLLKRCRRVVIAVNTDVTLGEDLMTFCGDEKFWQPWDHWLSFLFQDVWSPDNHDLDKLTVRIGGCLQQPGTPWNSRGNYSYNAWTNRPKYFKHYREEVLQILHYSLRSLGKNVTISIQGPNGVELPHLMRRLLKGRKG</sequence>
<dbReference type="AlphaFoldDB" id="A0A8E2E6K7"/>
<keyword evidence="2" id="KW-1185">Reference proteome</keyword>
<reference evidence="1 2" key="1">
    <citation type="journal article" date="2016" name="Nat. Commun.">
        <title>Ectomycorrhizal ecology is imprinted in the genome of the dominant symbiotic fungus Cenococcum geophilum.</title>
        <authorList>
            <consortium name="DOE Joint Genome Institute"/>
            <person name="Peter M."/>
            <person name="Kohler A."/>
            <person name="Ohm R.A."/>
            <person name="Kuo A."/>
            <person name="Krutzmann J."/>
            <person name="Morin E."/>
            <person name="Arend M."/>
            <person name="Barry K.W."/>
            <person name="Binder M."/>
            <person name="Choi C."/>
            <person name="Clum A."/>
            <person name="Copeland A."/>
            <person name="Grisel N."/>
            <person name="Haridas S."/>
            <person name="Kipfer T."/>
            <person name="LaButti K."/>
            <person name="Lindquist E."/>
            <person name="Lipzen A."/>
            <person name="Maire R."/>
            <person name="Meier B."/>
            <person name="Mihaltcheva S."/>
            <person name="Molinier V."/>
            <person name="Murat C."/>
            <person name="Poggeler S."/>
            <person name="Quandt C.A."/>
            <person name="Sperisen C."/>
            <person name="Tritt A."/>
            <person name="Tisserant E."/>
            <person name="Crous P.W."/>
            <person name="Henrissat B."/>
            <person name="Nehls U."/>
            <person name="Egli S."/>
            <person name="Spatafora J.W."/>
            <person name="Grigoriev I.V."/>
            <person name="Martin F.M."/>
        </authorList>
    </citation>
    <scope>NUCLEOTIDE SEQUENCE [LARGE SCALE GENOMIC DNA]</scope>
    <source>
        <strain evidence="1 2">CBS 459.81</strain>
    </source>
</reference>
<proteinExistence type="predicted"/>
<dbReference type="Proteomes" id="UP000250266">
    <property type="component" value="Unassembled WGS sequence"/>
</dbReference>
<evidence type="ECO:0000313" key="2">
    <source>
        <dbReference type="Proteomes" id="UP000250266"/>
    </source>
</evidence>
<evidence type="ECO:0000313" key="1">
    <source>
        <dbReference type="EMBL" id="OCK78103.1"/>
    </source>
</evidence>